<evidence type="ECO:0000256" key="11">
    <source>
        <dbReference type="ARBA" id="ARBA00023002"/>
    </source>
</evidence>
<feature type="compositionally biased region" description="Acidic residues" evidence="17">
    <location>
        <begin position="558"/>
        <end position="580"/>
    </location>
</feature>
<dbReference type="GO" id="GO:0045300">
    <property type="term" value="F:stearoyl-[ACP] desaturase activity"/>
    <property type="evidence" value="ECO:0007669"/>
    <property type="project" value="InterPro"/>
</dbReference>
<dbReference type="InterPro" id="IPR022043">
    <property type="entry name" value="CAF1A_DD"/>
</dbReference>
<keyword evidence="13" id="KW-0443">Lipid metabolism</keyword>
<evidence type="ECO:0000313" key="21">
    <source>
        <dbReference type="Proteomes" id="UP000298416"/>
    </source>
</evidence>
<name>A0A8X8W4W0_SALSN</name>
<organism evidence="20">
    <name type="scientific">Salvia splendens</name>
    <name type="common">Scarlet sage</name>
    <dbReference type="NCBI Taxonomy" id="180675"/>
    <lineage>
        <taxon>Eukaryota</taxon>
        <taxon>Viridiplantae</taxon>
        <taxon>Streptophyta</taxon>
        <taxon>Embryophyta</taxon>
        <taxon>Tracheophyta</taxon>
        <taxon>Spermatophyta</taxon>
        <taxon>Magnoliopsida</taxon>
        <taxon>eudicotyledons</taxon>
        <taxon>Gunneridae</taxon>
        <taxon>Pentapetalae</taxon>
        <taxon>asterids</taxon>
        <taxon>lamiids</taxon>
        <taxon>Lamiales</taxon>
        <taxon>Lamiaceae</taxon>
        <taxon>Nepetoideae</taxon>
        <taxon>Mentheae</taxon>
        <taxon>Salviinae</taxon>
        <taxon>Salvia</taxon>
        <taxon>Salvia subgen. Calosphace</taxon>
        <taxon>core Calosphace</taxon>
    </lineage>
</organism>
<dbReference type="Pfam" id="PF12253">
    <property type="entry name" value="CAF1A_dimeriz"/>
    <property type="match status" value="1"/>
</dbReference>
<dbReference type="InterPro" id="IPR048800">
    <property type="entry name" value="Cac1-like_C"/>
</dbReference>
<keyword evidence="12" id="KW-0408">Iron</keyword>
<proteinExistence type="inferred from homology"/>
<keyword evidence="14 16" id="KW-0275">Fatty acid biosynthesis</keyword>
<evidence type="ECO:0000256" key="7">
    <source>
        <dbReference type="ARBA" id="ARBA00022640"/>
    </source>
</evidence>
<dbReference type="Pfam" id="PF03405">
    <property type="entry name" value="FA_desaturase_2"/>
    <property type="match status" value="1"/>
</dbReference>
<feature type="compositionally biased region" description="Basic and acidic residues" evidence="17">
    <location>
        <begin position="14"/>
        <end position="27"/>
    </location>
</feature>
<feature type="compositionally biased region" description="Basic and acidic residues" evidence="17">
    <location>
        <begin position="292"/>
        <end position="344"/>
    </location>
</feature>
<feature type="region of interest" description="Disordered" evidence="17">
    <location>
        <begin position="266"/>
        <end position="385"/>
    </location>
</feature>
<evidence type="ECO:0000256" key="15">
    <source>
        <dbReference type="ARBA" id="ARBA00030374"/>
    </source>
</evidence>
<evidence type="ECO:0000256" key="13">
    <source>
        <dbReference type="ARBA" id="ARBA00023098"/>
    </source>
</evidence>
<feature type="region of interest" description="Disordered" evidence="17">
    <location>
        <begin position="467"/>
        <end position="500"/>
    </location>
</feature>
<feature type="region of interest" description="Disordered" evidence="17">
    <location>
        <begin position="1"/>
        <end position="36"/>
    </location>
</feature>
<keyword evidence="6 16" id="KW-0150">Chloroplast</keyword>
<comment type="cofactor">
    <cofactor evidence="16">
        <name>Fe(2+)</name>
        <dbReference type="ChEBI" id="CHEBI:29033"/>
    </cofactor>
    <text evidence="16">Binds 2 Fe(2+) ions per subunit.</text>
</comment>
<evidence type="ECO:0000256" key="3">
    <source>
        <dbReference type="ARBA" id="ARBA00008749"/>
    </source>
</evidence>
<feature type="compositionally biased region" description="Polar residues" evidence="17">
    <location>
        <begin position="716"/>
        <end position="725"/>
    </location>
</feature>
<accession>A0A8X8W4W0</accession>
<dbReference type="PANTHER" id="PTHR31155:SF27">
    <property type="entry name" value="STEAROYL-[ACYL-CARRIER-PROTEIN] 9-DESATURASE 5, CHLOROPLASTIC"/>
    <property type="match status" value="1"/>
</dbReference>
<dbReference type="InterPro" id="IPR005067">
    <property type="entry name" value="Fatty_acid_desaturase-2"/>
</dbReference>
<evidence type="ECO:0000256" key="5">
    <source>
        <dbReference type="ARBA" id="ARBA00022516"/>
    </source>
</evidence>
<keyword evidence="5 16" id="KW-0444">Lipid biosynthesis</keyword>
<dbReference type="Gene3D" id="1.10.620.20">
    <property type="entry name" value="Ribonucleotide Reductase, subunit A"/>
    <property type="match status" value="1"/>
</dbReference>
<evidence type="ECO:0000256" key="14">
    <source>
        <dbReference type="ARBA" id="ARBA00023160"/>
    </source>
</evidence>
<keyword evidence="10" id="KW-0809">Transit peptide</keyword>
<dbReference type="InterPro" id="IPR012348">
    <property type="entry name" value="RNR-like"/>
</dbReference>
<feature type="compositionally biased region" description="Polar residues" evidence="17">
    <location>
        <begin position="469"/>
        <end position="492"/>
    </location>
</feature>
<keyword evidence="21" id="KW-1185">Reference proteome</keyword>
<dbReference type="FunFam" id="1.10.620.20:FF:000002">
    <property type="entry name" value="Stearoyl-[acyl-carrier-protein] 9-desaturase, chloroplastic"/>
    <property type="match status" value="1"/>
</dbReference>
<evidence type="ECO:0000259" key="19">
    <source>
        <dbReference type="Pfam" id="PF21796"/>
    </source>
</evidence>
<reference evidence="20" key="1">
    <citation type="submission" date="2018-01" db="EMBL/GenBank/DDBJ databases">
        <authorList>
            <person name="Mao J.F."/>
        </authorList>
    </citation>
    <scope>NUCLEOTIDE SEQUENCE</scope>
    <source>
        <strain evidence="20">Huo1</strain>
        <tissue evidence="20">Leaf</tissue>
    </source>
</reference>
<dbReference type="GO" id="GO:0006633">
    <property type="term" value="P:fatty acid biosynthetic process"/>
    <property type="evidence" value="ECO:0007669"/>
    <property type="project" value="UniProtKB-KW"/>
</dbReference>
<comment type="caution">
    <text evidence="20">The sequence shown here is derived from an EMBL/GenBank/DDBJ whole genome shotgun (WGS) entry which is preliminary data.</text>
</comment>
<evidence type="ECO:0000256" key="1">
    <source>
        <dbReference type="ARBA" id="ARBA00004229"/>
    </source>
</evidence>
<keyword evidence="11 16" id="KW-0560">Oxidoreductase</keyword>
<feature type="domain" description="Chromatin assembly factor 1 subunit Cac1-like C-terminal" evidence="19">
    <location>
        <begin position="735"/>
        <end position="785"/>
    </location>
</feature>
<feature type="domain" description="Chromatin assembly factor 1 subunit A dimerization" evidence="18">
    <location>
        <begin position="500"/>
        <end position="569"/>
    </location>
</feature>
<dbReference type="InterPro" id="IPR009078">
    <property type="entry name" value="Ferritin-like_SF"/>
</dbReference>
<dbReference type="SUPFAM" id="SSF47240">
    <property type="entry name" value="Ferritin-like"/>
    <property type="match status" value="1"/>
</dbReference>
<comment type="subcellular location">
    <subcellularLocation>
        <location evidence="1">Plastid</location>
        <location evidence="1">Chloroplast</location>
    </subcellularLocation>
</comment>
<feature type="compositionally biased region" description="Acidic residues" evidence="17">
    <location>
        <begin position="542"/>
        <end position="551"/>
    </location>
</feature>
<dbReference type="EMBL" id="PNBA02000021">
    <property type="protein sequence ID" value="KAG6388145.1"/>
    <property type="molecule type" value="Genomic_DNA"/>
</dbReference>
<evidence type="ECO:0000313" key="20">
    <source>
        <dbReference type="EMBL" id="KAG6388145.1"/>
    </source>
</evidence>
<evidence type="ECO:0000256" key="16">
    <source>
        <dbReference type="RuleBase" id="RU000582"/>
    </source>
</evidence>
<feature type="region of interest" description="Disordered" evidence="17">
    <location>
        <begin position="542"/>
        <end position="585"/>
    </location>
</feature>
<feature type="compositionally biased region" description="Low complexity" evidence="17">
    <location>
        <begin position="365"/>
        <end position="375"/>
    </location>
</feature>
<dbReference type="Pfam" id="PF21796">
    <property type="entry name" value="Cac1_C"/>
    <property type="match status" value="1"/>
</dbReference>
<comment type="subunit">
    <text evidence="4 16">Homodimer.</text>
</comment>
<dbReference type="EC" id="1.14.19.-" evidence="16"/>
<evidence type="ECO:0000256" key="8">
    <source>
        <dbReference type="ARBA" id="ARBA00022723"/>
    </source>
</evidence>
<feature type="region of interest" description="Disordered" evidence="17">
    <location>
        <begin position="709"/>
        <end position="729"/>
    </location>
</feature>
<evidence type="ECO:0000259" key="18">
    <source>
        <dbReference type="Pfam" id="PF12253"/>
    </source>
</evidence>
<keyword evidence="9" id="KW-0276">Fatty acid metabolism</keyword>
<comment type="similarity">
    <text evidence="3 16">Belongs to the fatty acid desaturase type 2 family.</text>
</comment>
<evidence type="ECO:0000256" key="12">
    <source>
        <dbReference type="ARBA" id="ARBA00023004"/>
    </source>
</evidence>
<evidence type="ECO:0000256" key="9">
    <source>
        <dbReference type="ARBA" id="ARBA00022832"/>
    </source>
</evidence>
<keyword evidence="8" id="KW-0479">Metal-binding</keyword>
<evidence type="ECO:0000256" key="10">
    <source>
        <dbReference type="ARBA" id="ARBA00022946"/>
    </source>
</evidence>
<dbReference type="AlphaFoldDB" id="A0A8X8W4W0"/>
<protein>
    <recommendedName>
        <fullName evidence="15 16">Acyl-[acyl-carrier-protein] desaturase</fullName>
        <ecNumber evidence="16">1.14.19.-</ecNumber>
    </recommendedName>
</protein>
<comment type="function">
    <text evidence="16">Introduction of a cis double bond between carbons of the acyl chain.</text>
</comment>
<feature type="compositionally biased region" description="Basic and acidic residues" evidence="17">
    <location>
        <begin position="266"/>
        <end position="285"/>
    </location>
</feature>
<evidence type="ECO:0000256" key="17">
    <source>
        <dbReference type="SAM" id="MobiDB-lite"/>
    </source>
</evidence>
<evidence type="ECO:0000256" key="4">
    <source>
        <dbReference type="ARBA" id="ARBA00011738"/>
    </source>
</evidence>
<keyword evidence="7" id="KW-0934">Plastid</keyword>
<dbReference type="GO" id="GO:0009570">
    <property type="term" value="C:chloroplast stroma"/>
    <property type="evidence" value="ECO:0007669"/>
    <property type="project" value="TreeGrafter"/>
</dbReference>
<dbReference type="GO" id="GO:0046872">
    <property type="term" value="F:metal ion binding"/>
    <property type="evidence" value="ECO:0007669"/>
    <property type="project" value="UniProtKB-KW"/>
</dbReference>
<dbReference type="Proteomes" id="UP000298416">
    <property type="component" value="Unassembled WGS sequence"/>
</dbReference>
<reference evidence="20" key="2">
    <citation type="submission" date="2020-08" db="EMBL/GenBank/DDBJ databases">
        <title>Plant Genome Project.</title>
        <authorList>
            <person name="Zhang R.-G."/>
        </authorList>
    </citation>
    <scope>NUCLEOTIDE SEQUENCE</scope>
    <source>
        <strain evidence="20">Huo1</strain>
        <tissue evidence="20">Leaf</tissue>
    </source>
</reference>
<evidence type="ECO:0000256" key="2">
    <source>
        <dbReference type="ARBA" id="ARBA00004872"/>
    </source>
</evidence>
<dbReference type="PROSITE" id="PS00574">
    <property type="entry name" value="FATTY_ACID_DESATUR_2"/>
    <property type="match status" value="1"/>
</dbReference>
<comment type="pathway">
    <text evidence="2">Lipid metabolism; fatty acid metabolism.</text>
</comment>
<gene>
    <name evidence="20" type="ORF">SASPL_153344</name>
</gene>
<evidence type="ECO:0000256" key="6">
    <source>
        <dbReference type="ARBA" id="ARBA00022528"/>
    </source>
</evidence>
<dbReference type="CDD" id="cd01050">
    <property type="entry name" value="Acyl_ACP_Desat"/>
    <property type="match status" value="1"/>
</dbReference>
<dbReference type="InterPro" id="IPR005803">
    <property type="entry name" value="FADS-2_CS"/>
</dbReference>
<sequence length="1258" mass="143000">MAGVEPMKIDPAADEMKRKSDGSDQKKRPQKRKRLEPCLYAVSPGEKQAKIDALRGEINSLVRFGKDLACRSREVLVENVEKVGFSSAPLNSVIACLMEESDLPLSTLVDEIFEKVKGRIGNGDTVTRASVKSSVLMIGQRLCYGVASADADLLEDEAEHALWFWETRDLKLIPNSERASVKVRRTCRKKTQERIAAVTAMISALEKPEDHPNRPQDLAKALEKIGKVLNETDIRMLMQNLSQKNAAEMAEKEVKKDEKMLIKQMEKDKQEMEKAKKKRERELQKEMLQNVNEKEQKRLREEAEKEERRREKEESDMQKQLRRQQEEAEKDKKRKAKEEAELKKQLAVQKQASMMEQFLKRKKSTSSQNDSSSNKATTSMPSPNLVELESETVTEKMDSILVGNAEIEAKAIWKSHLNSWRHIGNSIRSKKVHWGMRQKPKTELVKELKLTTNTEIPSDELQVEEKNVDGSTDLNIHGRQSQITIDRPLSQSQKRKRSKQLLQFDKSHRPAFYGVWPKKSQAIGGRHPLAKDPDIDYEIDSDEEWEEEEPGESLSDCEKDEEDESMDEQQKVDDEDESEDGFFVPDGYLSESESLSYCGLQGVQADEMECDELVEEARDHPDIKEQVQSEEFCSLLRQQKYLNNMTEHALKKNQPLIILNLMHEKTTLSPAEELSGSEKLEKMCLQALCIRPLFDFPATEISINNNEVDEDLESLPNKSTPTPSTAAAGIPDSDLPQIISIINSCPHGIAKLSDALHNTFPAFSKSLLRKKVREISDFSENRWQVKKEILNKFGISISPERKSLKAKGIASFFSKRCLPPSKNTTMNVSLTLPQLPQKHAAAIASSEQDCLNEQRDSSDSAGIYLEMALKLSVTPMKMPNFPGFQLRSHSHRVSMASTIHSPSLDAGKAKKPFTPPREVRVQVTHPLPPEKREIFNSLQDWAEENILVLLKPVEKCWQPNDFLPDPSSEGFEEEVRELRKRTKDLPDDYFVVLVGDMITEEALPTYQTMLNTLDGVRDETGASLTPWAIWTRAWTAEENRHGDLLNKYLYLSGRVDMRQIEKTIQYLIGSGMDPGTDKNPYLGFIYTSFQERATFVSHGNTARLAKEHGDLKLAQICGIIAADEKRHETAYTKITEKLFEVDPDGTVLALADMMRKKISMPAHLMYDGADDNLFEHFSSVAQRLGVYTAKDYADILEFLVTRWEVEKMTGLSGEGRKAQDYVCGLPPRIRKLEERAQARAKKSAPVPFSWIHGREVML</sequence>
<dbReference type="PANTHER" id="PTHR31155">
    <property type="entry name" value="ACYL- ACYL-CARRIER-PROTEIN DESATURASE-RELATED"/>
    <property type="match status" value="1"/>
</dbReference>